<reference evidence="1 2" key="1">
    <citation type="submission" date="2013-11" db="EMBL/GenBank/DDBJ databases">
        <title>Draft genome of the bovine lungworm Dictyocaulus viviparus.</title>
        <authorList>
            <person name="Mitreva M."/>
        </authorList>
    </citation>
    <scope>NUCLEOTIDE SEQUENCE [LARGE SCALE GENOMIC DNA]</scope>
    <source>
        <strain evidence="1 2">HannoverDv2000</strain>
    </source>
</reference>
<dbReference type="Proteomes" id="UP000053766">
    <property type="component" value="Unassembled WGS sequence"/>
</dbReference>
<dbReference type="EMBL" id="KN716416">
    <property type="protein sequence ID" value="KJH45281.1"/>
    <property type="molecule type" value="Genomic_DNA"/>
</dbReference>
<keyword evidence="2" id="KW-1185">Reference proteome</keyword>
<proteinExistence type="predicted"/>
<gene>
    <name evidence="1" type="ORF">DICVIV_08657</name>
</gene>
<dbReference type="InterPro" id="IPR023323">
    <property type="entry name" value="Tex-like_dom_sf"/>
</dbReference>
<dbReference type="OrthoDB" id="995477at2759"/>
<dbReference type="SUPFAM" id="SSF158832">
    <property type="entry name" value="Tex N-terminal region-like"/>
    <property type="match status" value="1"/>
</dbReference>
<evidence type="ECO:0000313" key="2">
    <source>
        <dbReference type="Proteomes" id="UP000053766"/>
    </source>
</evidence>
<dbReference type="InterPro" id="IPR037027">
    <property type="entry name" value="YqgF/RNaseH-like_dom_sf"/>
</dbReference>
<reference evidence="2" key="2">
    <citation type="journal article" date="2016" name="Sci. Rep.">
        <title>Dictyocaulus viviparus genome, variome and transcriptome elucidate lungworm biology and support future intervention.</title>
        <authorList>
            <person name="McNulty S.N."/>
            <person name="Strube C."/>
            <person name="Rosa B.A."/>
            <person name="Martin J.C."/>
            <person name="Tyagi R."/>
            <person name="Choi Y.J."/>
            <person name="Wang Q."/>
            <person name="Hallsworth Pepin K."/>
            <person name="Zhang X."/>
            <person name="Ozersky P."/>
            <person name="Wilson R.K."/>
            <person name="Sternberg P.W."/>
            <person name="Gasser R.B."/>
            <person name="Mitreva M."/>
        </authorList>
    </citation>
    <scope>NUCLEOTIDE SEQUENCE [LARGE SCALE GENOMIC DNA]</scope>
    <source>
        <strain evidence="2">HannoverDv2000</strain>
    </source>
</reference>
<organism evidence="1 2">
    <name type="scientific">Dictyocaulus viviparus</name>
    <name type="common">Bovine lungworm</name>
    <dbReference type="NCBI Taxonomy" id="29172"/>
    <lineage>
        <taxon>Eukaryota</taxon>
        <taxon>Metazoa</taxon>
        <taxon>Ecdysozoa</taxon>
        <taxon>Nematoda</taxon>
        <taxon>Chromadorea</taxon>
        <taxon>Rhabditida</taxon>
        <taxon>Rhabditina</taxon>
        <taxon>Rhabditomorpha</taxon>
        <taxon>Strongyloidea</taxon>
        <taxon>Metastrongylidae</taxon>
        <taxon>Dictyocaulus</taxon>
    </lineage>
</organism>
<dbReference type="Gene3D" id="3.30.420.140">
    <property type="entry name" value="YqgF/RNase H-like domain"/>
    <property type="match status" value="1"/>
</dbReference>
<dbReference type="STRING" id="29172.A0A0D8XSD7"/>
<name>A0A0D8XSD7_DICVI</name>
<accession>A0A0D8XSD7</accession>
<protein>
    <submittedName>
        <fullName evidence="1">Uncharacterized protein</fullName>
    </submittedName>
</protein>
<evidence type="ECO:0000313" key="1">
    <source>
        <dbReference type="EMBL" id="KJH45281.1"/>
    </source>
</evidence>
<dbReference type="GO" id="GO:0006139">
    <property type="term" value="P:nucleobase-containing compound metabolic process"/>
    <property type="evidence" value="ECO:0007669"/>
    <property type="project" value="InterPro"/>
</dbReference>
<dbReference type="AlphaFoldDB" id="A0A0D8XSD7"/>
<dbReference type="Gene3D" id="1.10.3500.10">
    <property type="entry name" value="Tex N-terminal region-like"/>
    <property type="match status" value="1"/>
</dbReference>
<sequence>MAEKWLLDYTLEDAIVDEHAREPADITEITQLYSSTRKTKATVAREMGLEEVAQGMLSGKTFNLSQLVGSRKELNNLETVEINIRNLMADLMNRMPETLDTVKAIAGMETKVHLSVQCGLSNKAKKWTLSDSSYRLISNFNDYVDFKKDVRRIENYQILAMQRGEECDVLTWKIDVACTEKEHPGHGLRIAPSHRDLFQAALKDSLSRFFIPKIQRTIRRSLISRAEEAAISYFALNLRHLFWREGVNSAFVIALDPGFSACKAAFLAPTVQINCIHCRFGK</sequence>